<evidence type="ECO:0000256" key="9">
    <source>
        <dbReference type="ARBA" id="ARBA00022679"/>
    </source>
</evidence>
<dbReference type="UniPathway" id="UPA00048">
    <property type="reaction ID" value="UER00073"/>
</dbReference>
<dbReference type="PANTHER" id="PTHR42743:SF11">
    <property type="entry name" value="AMINODEOXYCHORISMATE LYASE"/>
    <property type="match status" value="1"/>
</dbReference>
<keyword evidence="11 16" id="KW-0100">Branched-chain amino acid biosynthesis</keyword>
<comment type="catalytic activity">
    <reaction evidence="14 16">
        <text>L-leucine + 2-oxoglutarate = 4-methyl-2-oxopentanoate + L-glutamate</text>
        <dbReference type="Rhea" id="RHEA:18321"/>
        <dbReference type="ChEBI" id="CHEBI:16810"/>
        <dbReference type="ChEBI" id="CHEBI:17865"/>
        <dbReference type="ChEBI" id="CHEBI:29985"/>
        <dbReference type="ChEBI" id="CHEBI:57427"/>
        <dbReference type="EC" id="2.6.1.42"/>
    </reaction>
</comment>
<comment type="pathway">
    <text evidence="5 16">Amino-acid biosynthesis; L-leucine biosynthesis; L-leucine from 3-methyl-2-oxobutanoate: step 4/4.</text>
</comment>
<dbReference type="InterPro" id="IPR033939">
    <property type="entry name" value="BCAT_family"/>
</dbReference>
<dbReference type="PANTHER" id="PTHR42743">
    <property type="entry name" value="AMINO-ACID AMINOTRANSFERASE"/>
    <property type="match status" value="1"/>
</dbReference>
<dbReference type="PROSITE" id="PS00770">
    <property type="entry name" value="AA_TRANSFER_CLASS_4"/>
    <property type="match status" value="1"/>
</dbReference>
<dbReference type="GO" id="GO:0009098">
    <property type="term" value="P:L-leucine biosynthetic process"/>
    <property type="evidence" value="ECO:0007669"/>
    <property type="project" value="UniProtKB-UniPathway"/>
</dbReference>
<comment type="caution">
    <text evidence="18">The sequence shown here is derived from an EMBL/GenBank/DDBJ whole genome shotgun (WGS) entry which is preliminary data.</text>
</comment>
<dbReference type="Pfam" id="PF01063">
    <property type="entry name" value="Aminotran_4"/>
    <property type="match status" value="1"/>
</dbReference>
<evidence type="ECO:0000313" key="20">
    <source>
        <dbReference type="Proteomes" id="UP000257123"/>
    </source>
</evidence>
<organism evidence="18 19">
    <name type="scientific">Pyrobaculum aerophilum</name>
    <dbReference type="NCBI Taxonomy" id="13773"/>
    <lineage>
        <taxon>Archaea</taxon>
        <taxon>Thermoproteota</taxon>
        <taxon>Thermoprotei</taxon>
        <taxon>Thermoproteales</taxon>
        <taxon>Thermoproteaceae</taxon>
        <taxon>Pyrobaculum</taxon>
    </lineage>
</organism>
<dbReference type="GO" id="GO:0009097">
    <property type="term" value="P:isoleucine biosynthetic process"/>
    <property type="evidence" value="ECO:0007669"/>
    <property type="project" value="UniProtKB-UniPathway"/>
</dbReference>
<dbReference type="RefSeq" id="WP_116420271.1">
    <property type="nucleotide sequence ID" value="NZ_NMUE01000001.1"/>
</dbReference>
<reference evidence="19 20" key="1">
    <citation type="submission" date="2017-07" db="EMBL/GenBank/DDBJ databases">
        <title>Draft genome sequence of aerobic hyperthermophilic archaea, Pyrobaculum aerophilum YKB31 and YKB32.</title>
        <authorList>
            <person name="Mochizuki T."/>
            <person name="Berliner A.J."/>
            <person name="Yoshida-Takashima Y."/>
            <person name="Takaki Y."/>
            <person name="Nunoura T."/>
            <person name="Takai K."/>
        </authorList>
    </citation>
    <scope>NUCLEOTIDE SEQUENCE [LARGE SCALE GENOMIC DNA]</scope>
    <source>
        <strain evidence="17 20">YKB31</strain>
        <strain evidence="18 19">YKB32</strain>
    </source>
</reference>
<dbReference type="SUPFAM" id="SSF56752">
    <property type="entry name" value="D-aminoacid aminotransferase-like PLP-dependent enzymes"/>
    <property type="match status" value="1"/>
</dbReference>
<comment type="cofactor">
    <cofactor evidence="1 16">
        <name>pyridoxal 5'-phosphate</name>
        <dbReference type="ChEBI" id="CHEBI:597326"/>
    </cofactor>
</comment>
<evidence type="ECO:0000313" key="18">
    <source>
        <dbReference type="EMBL" id="RFA99239.1"/>
    </source>
</evidence>
<dbReference type="EMBL" id="NMUF01000008">
    <property type="protein sequence ID" value="RFA99239.1"/>
    <property type="molecule type" value="Genomic_DNA"/>
</dbReference>
<evidence type="ECO:0000256" key="5">
    <source>
        <dbReference type="ARBA" id="ARBA00005072"/>
    </source>
</evidence>
<dbReference type="Proteomes" id="UP000257123">
    <property type="component" value="Unassembled WGS sequence"/>
</dbReference>
<evidence type="ECO:0000256" key="11">
    <source>
        <dbReference type="ARBA" id="ARBA00023304"/>
    </source>
</evidence>
<dbReference type="NCBIfam" id="NF005146">
    <property type="entry name" value="PRK06606.1"/>
    <property type="match status" value="1"/>
</dbReference>
<dbReference type="InterPro" id="IPR043132">
    <property type="entry name" value="BCAT-like_C"/>
</dbReference>
<accession>A0A371R5E2</accession>
<comment type="pathway">
    <text evidence="3 16">Amino-acid biosynthesis; L-isoleucine biosynthesis; L-isoleucine from 2-oxobutanoate: step 4/4.</text>
</comment>
<evidence type="ECO:0000256" key="15">
    <source>
        <dbReference type="RuleBase" id="RU004106"/>
    </source>
</evidence>
<dbReference type="GO" id="GO:0004084">
    <property type="term" value="F:branched-chain-amino-acid transaminase activity"/>
    <property type="evidence" value="ECO:0007669"/>
    <property type="project" value="UniProtKB-EC"/>
</dbReference>
<evidence type="ECO:0000256" key="7">
    <source>
        <dbReference type="ARBA" id="ARBA00022576"/>
    </source>
</evidence>
<keyword evidence="10 16" id="KW-0663">Pyridoxal phosphate</keyword>
<comment type="similarity">
    <text evidence="6 15">Belongs to the class-IV pyridoxal-phosphate-dependent aminotransferase family.</text>
</comment>
<dbReference type="UniPathway" id="UPA00049">
    <property type="reaction ID" value="UER00062"/>
</dbReference>
<proteinExistence type="inferred from homology"/>
<evidence type="ECO:0000313" key="19">
    <source>
        <dbReference type="Proteomes" id="UP000256877"/>
    </source>
</evidence>
<dbReference type="InterPro" id="IPR036038">
    <property type="entry name" value="Aminotransferase-like"/>
</dbReference>
<evidence type="ECO:0000256" key="13">
    <source>
        <dbReference type="ARBA" id="ARBA00048798"/>
    </source>
</evidence>
<dbReference type="AlphaFoldDB" id="A0A371R5E2"/>
<evidence type="ECO:0000256" key="14">
    <source>
        <dbReference type="ARBA" id="ARBA00049229"/>
    </source>
</evidence>
<evidence type="ECO:0000256" key="2">
    <source>
        <dbReference type="ARBA" id="ARBA00003109"/>
    </source>
</evidence>
<dbReference type="EMBL" id="NMUE01000001">
    <property type="protein sequence ID" value="RFA98536.1"/>
    <property type="molecule type" value="Genomic_DNA"/>
</dbReference>
<comment type="function">
    <text evidence="2 16">Acts on leucine, isoleucine and valine.</text>
</comment>
<name>A0A371R5E2_9CREN</name>
<evidence type="ECO:0000313" key="17">
    <source>
        <dbReference type="EMBL" id="RFA98536.1"/>
    </source>
</evidence>
<dbReference type="InterPro" id="IPR050571">
    <property type="entry name" value="Class-IV_PLP-Dep_Aminotrnsfr"/>
</dbReference>
<protein>
    <recommendedName>
        <fullName evidence="16">Branched-chain-amino-acid aminotransferase</fullName>
        <shortName evidence="16">BCAT</shortName>
        <ecNumber evidence="16">2.6.1.42</ecNumber>
    </recommendedName>
</protein>
<dbReference type="FunFam" id="3.20.10.10:FF:000013">
    <property type="entry name" value="Branched-chain-amino-acid aminotransferase"/>
    <property type="match status" value="1"/>
</dbReference>
<dbReference type="CDD" id="cd01557">
    <property type="entry name" value="BCAT_beta_family"/>
    <property type="match status" value="1"/>
</dbReference>
<evidence type="ECO:0000256" key="10">
    <source>
        <dbReference type="ARBA" id="ARBA00022898"/>
    </source>
</evidence>
<evidence type="ECO:0000256" key="1">
    <source>
        <dbReference type="ARBA" id="ARBA00001933"/>
    </source>
</evidence>
<keyword evidence="7 16" id="KW-0032">Aminotransferase</keyword>
<dbReference type="Gene3D" id="3.30.470.10">
    <property type="match status" value="1"/>
</dbReference>
<dbReference type="OrthoDB" id="6469at2157"/>
<evidence type="ECO:0000256" key="4">
    <source>
        <dbReference type="ARBA" id="ARBA00004931"/>
    </source>
</evidence>
<sequence>MKPYAKYIWLDGRIVKWEDAKIHVLTHALHYGTSIFEGIRGYWNGDNLLVFRLEEHIDRMYRSAKILGISIPYTREEVRQAVLETIKANNFREDVYIRPVAFVASQTVTLDIRNLEVSLAVIVFPFGKYLSPNGIKATIVSWRRVHNTMLPVMAKIGGIYVNSVLALVEARSRGFDEALLMDVNGYVVEGSGENIFIVRGGRLFTPPVHESILEGITRDTVIKLSGDVGLRVEEKPITREEVYTADEVFLVGTAAEITPVVEVDGRTIGTGKPGPITTKIAELYSNVVRGKVEKYLNWITPVY</sequence>
<keyword evidence="9 16" id="KW-0808">Transferase</keyword>
<dbReference type="InterPro" id="IPR043131">
    <property type="entry name" value="BCAT-like_N"/>
</dbReference>
<evidence type="ECO:0000256" key="6">
    <source>
        <dbReference type="ARBA" id="ARBA00009320"/>
    </source>
</evidence>
<dbReference type="InterPro" id="IPR001544">
    <property type="entry name" value="Aminotrans_IV"/>
</dbReference>
<comment type="catalytic activity">
    <reaction evidence="13 16">
        <text>L-isoleucine + 2-oxoglutarate = (S)-3-methyl-2-oxopentanoate + L-glutamate</text>
        <dbReference type="Rhea" id="RHEA:24801"/>
        <dbReference type="ChEBI" id="CHEBI:16810"/>
        <dbReference type="ChEBI" id="CHEBI:29985"/>
        <dbReference type="ChEBI" id="CHEBI:35146"/>
        <dbReference type="ChEBI" id="CHEBI:58045"/>
        <dbReference type="EC" id="2.6.1.42"/>
    </reaction>
</comment>
<dbReference type="GO" id="GO:0009099">
    <property type="term" value="P:L-valine biosynthetic process"/>
    <property type="evidence" value="ECO:0007669"/>
    <property type="project" value="UniProtKB-UniPathway"/>
</dbReference>
<dbReference type="Gene3D" id="3.20.10.10">
    <property type="entry name" value="D-amino Acid Aminotransferase, subunit A, domain 2"/>
    <property type="match status" value="1"/>
</dbReference>
<evidence type="ECO:0000256" key="3">
    <source>
        <dbReference type="ARBA" id="ARBA00004824"/>
    </source>
</evidence>
<comment type="catalytic activity">
    <reaction evidence="12 16">
        <text>L-valine + 2-oxoglutarate = 3-methyl-2-oxobutanoate + L-glutamate</text>
        <dbReference type="Rhea" id="RHEA:24813"/>
        <dbReference type="ChEBI" id="CHEBI:11851"/>
        <dbReference type="ChEBI" id="CHEBI:16810"/>
        <dbReference type="ChEBI" id="CHEBI:29985"/>
        <dbReference type="ChEBI" id="CHEBI:57762"/>
        <dbReference type="EC" id="2.6.1.42"/>
    </reaction>
</comment>
<dbReference type="EC" id="2.6.1.42" evidence="16"/>
<keyword evidence="8 16" id="KW-0028">Amino-acid biosynthesis</keyword>
<dbReference type="Proteomes" id="UP000256877">
    <property type="component" value="Unassembled WGS sequence"/>
</dbReference>
<dbReference type="UniPathway" id="UPA00047">
    <property type="reaction ID" value="UER00058"/>
</dbReference>
<evidence type="ECO:0000256" key="12">
    <source>
        <dbReference type="ARBA" id="ARBA00048212"/>
    </source>
</evidence>
<dbReference type="InterPro" id="IPR005785">
    <property type="entry name" value="B_amino_transI"/>
</dbReference>
<gene>
    <name evidence="16" type="primary">ilvE</name>
    <name evidence="17" type="ORF">CGL51_00450</name>
    <name evidence="18" type="ORF">CGL52_04410</name>
</gene>
<comment type="pathway">
    <text evidence="4 16">Amino-acid biosynthesis; L-valine biosynthesis; L-valine from pyruvate: step 4/4.</text>
</comment>
<evidence type="ECO:0000256" key="16">
    <source>
        <dbReference type="RuleBase" id="RU364094"/>
    </source>
</evidence>
<evidence type="ECO:0000256" key="8">
    <source>
        <dbReference type="ARBA" id="ARBA00022605"/>
    </source>
</evidence>
<dbReference type="NCBIfam" id="TIGR01122">
    <property type="entry name" value="ilvE_I"/>
    <property type="match status" value="1"/>
</dbReference>
<dbReference type="InterPro" id="IPR018300">
    <property type="entry name" value="Aminotrans_IV_CS"/>
</dbReference>